<keyword evidence="1" id="KW-0472">Membrane</keyword>
<evidence type="ECO:0000256" key="1">
    <source>
        <dbReference type="SAM" id="Phobius"/>
    </source>
</evidence>
<dbReference type="EMBL" id="AP018248">
    <property type="protein sequence ID" value="BAZ02229.1"/>
    <property type="molecule type" value="Genomic_DNA"/>
</dbReference>
<organism evidence="2 3">
    <name type="scientific">Tolypothrix tenuis PCC 7101</name>
    <dbReference type="NCBI Taxonomy" id="231146"/>
    <lineage>
        <taxon>Bacteria</taxon>
        <taxon>Bacillati</taxon>
        <taxon>Cyanobacteriota</taxon>
        <taxon>Cyanophyceae</taxon>
        <taxon>Nostocales</taxon>
        <taxon>Tolypothrichaceae</taxon>
        <taxon>Tolypothrix</taxon>
    </lineage>
</organism>
<sequence length="305" mass="34415">MNSKSDKEPSNNQISREAVDWLLKRIIHVPKNWLIISSIFILLSTFQVNGGEKLTFKFQVTNTTAIFLALTWLPSILKIFALTGGAVKTPAGEITGSSMMPMLQSLTGDTLGYLIEQTKLAEDVAPPQQQLEMRQIRHEWQKAYASTVPVSEARQQIERLSQRYKELRSSLPSGAKRTFEMESIAGRMRALAPEVNFSAAEVNNLLKSNDQGKRLLGLSIAEWSGDANYFYAVLSIINSSETAFEQTCALRAVEKMVSHLNEQQEQDLLSALIHQRNFNEAEKCWIRPNSNRWALSDRILSLLEK</sequence>
<protein>
    <submittedName>
        <fullName evidence="2">Uncharacterized protein</fullName>
    </submittedName>
</protein>
<dbReference type="RefSeq" id="WP_096582303.1">
    <property type="nucleotide sequence ID" value="NZ_CAWNJS010000001.1"/>
</dbReference>
<feature type="transmembrane region" description="Helical" evidence="1">
    <location>
        <begin position="60"/>
        <end position="81"/>
    </location>
</feature>
<gene>
    <name evidence="2" type="ORF">NIES37_62400</name>
</gene>
<proteinExistence type="predicted"/>
<keyword evidence="1" id="KW-0812">Transmembrane</keyword>
<dbReference type="AlphaFoldDB" id="A0A1Z4N925"/>
<evidence type="ECO:0000313" key="2">
    <source>
        <dbReference type="EMBL" id="BAZ02229.1"/>
    </source>
</evidence>
<dbReference type="Proteomes" id="UP000218785">
    <property type="component" value="Chromosome"/>
</dbReference>
<reference evidence="2 3" key="1">
    <citation type="submission" date="2017-06" db="EMBL/GenBank/DDBJ databases">
        <title>Genome sequencing of cyanobaciteial culture collection at National Institute for Environmental Studies (NIES).</title>
        <authorList>
            <person name="Hirose Y."/>
            <person name="Shimura Y."/>
            <person name="Fujisawa T."/>
            <person name="Nakamura Y."/>
            <person name="Kawachi M."/>
        </authorList>
    </citation>
    <scope>NUCLEOTIDE SEQUENCE [LARGE SCALE GENOMIC DNA]</scope>
    <source>
        <strain evidence="2 3">NIES-37</strain>
    </source>
</reference>
<evidence type="ECO:0000313" key="3">
    <source>
        <dbReference type="Proteomes" id="UP000218785"/>
    </source>
</evidence>
<accession>A0A1Z4N925</accession>
<dbReference type="KEGG" id="ttq:NIES37_62400"/>
<keyword evidence="1" id="KW-1133">Transmembrane helix</keyword>
<name>A0A1Z4N925_9CYAN</name>
<keyword evidence="3" id="KW-1185">Reference proteome</keyword>
<feature type="transmembrane region" description="Helical" evidence="1">
    <location>
        <begin position="32"/>
        <end position="48"/>
    </location>
</feature>